<organism evidence="2 3">
    <name type="scientific">Actinacidiphila glaucinigra</name>
    <dbReference type="NCBI Taxonomy" id="235986"/>
    <lineage>
        <taxon>Bacteria</taxon>
        <taxon>Bacillati</taxon>
        <taxon>Actinomycetota</taxon>
        <taxon>Actinomycetes</taxon>
        <taxon>Kitasatosporales</taxon>
        <taxon>Streptomycetaceae</taxon>
        <taxon>Actinacidiphila</taxon>
    </lineage>
</organism>
<reference evidence="2 3" key="1">
    <citation type="submission" date="2017-06" db="EMBL/GenBank/DDBJ databases">
        <authorList>
            <person name="Kim H.J."/>
            <person name="Triplett B.A."/>
        </authorList>
    </citation>
    <scope>NUCLEOTIDE SEQUENCE [LARGE SCALE GENOMIC DNA]</scope>
    <source>
        <strain evidence="2 3">CGMCC 4.1858</strain>
    </source>
</reference>
<gene>
    <name evidence="2" type="ORF">SAMN05216252_12110</name>
</gene>
<evidence type="ECO:0000313" key="2">
    <source>
        <dbReference type="EMBL" id="SNT32939.1"/>
    </source>
</evidence>
<accession>A0A239LTB3</accession>
<dbReference type="Gene3D" id="1.10.520.40">
    <property type="entry name" value="CRISPR-associated protein Cse2"/>
    <property type="match status" value="1"/>
</dbReference>
<dbReference type="RefSeq" id="WP_089227150.1">
    <property type="nucleotide sequence ID" value="NZ_FZOF01000021.1"/>
</dbReference>
<feature type="region of interest" description="Disordered" evidence="1">
    <location>
        <begin position="1"/>
        <end position="20"/>
    </location>
</feature>
<protein>
    <submittedName>
        <fullName evidence="2">CRISPR system Cascade subunit CasB</fullName>
    </submittedName>
</protein>
<name>A0A239LTB3_9ACTN</name>
<dbReference type="InterPro" id="IPR038287">
    <property type="entry name" value="Cse2_sf"/>
</dbReference>
<dbReference type="EMBL" id="FZOF01000021">
    <property type="protein sequence ID" value="SNT32939.1"/>
    <property type="molecule type" value="Genomic_DNA"/>
</dbReference>
<evidence type="ECO:0000313" key="3">
    <source>
        <dbReference type="Proteomes" id="UP000198280"/>
    </source>
</evidence>
<dbReference type="AlphaFoldDB" id="A0A239LTB3"/>
<dbReference type="InterPro" id="IPR013382">
    <property type="entry name" value="CRISPR-assoc_prot_Cse2"/>
</dbReference>
<dbReference type="CDD" id="cd09731">
    <property type="entry name" value="Cse2_I-E"/>
    <property type="match status" value="1"/>
</dbReference>
<evidence type="ECO:0000256" key="1">
    <source>
        <dbReference type="SAM" id="MobiDB-lite"/>
    </source>
</evidence>
<dbReference type="Proteomes" id="UP000198280">
    <property type="component" value="Unassembled WGS sequence"/>
</dbReference>
<proteinExistence type="predicted"/>
<sequence>MTTTATSRSRPAPGPVGTLAGREIGRLQRGYLDDRSDAVAALARLRRAAGKDTASVPDLWGLIDLDPLYGDPDLRHDAAADAVDTALALWSLHQQSRPTGMHRPGGDELGTAVRRLMPANEIDEPIRKRFVRAGTAPTLAILATRLRDITVLLRREDLALDYALLADQLYQWQQPGGPDRIRRSWGRSFHAAHRTTPTDTDTPAAVPAADIKDAS</sequence>
<dbReference type="NCBIfam" id="TIGR02548">
    <property type="entry name" value="casB_cse2"/>
    <property type="match status" value="1"/>
</dbReference>
<dbReference type="Pfam" id="PF09485">
    <property type="entry name" value="CRISPR_Cse2"/>
    <property type="match status" value="1"/>
</dbReference>
<feature type="compositionally biased region" description="Low complexity" evidence="1">
    <location>
        <begin position="194"/>
        <end position="209"/>
    </location>
</feature>
<dbReference type="OrthoDB" id="4808431at2"/>
<feature type="region of interest" description="Disordered" evidence="1">
    <location>
        <begin position="192"/>
        <end position="215"/>
    </location>
</feature>
<keyword evidence="3" id="KW-1185">Reference proteome</keyword>